<protein>
    <submittedName>
        <fullName evidence="1">Uncharacterized protein</fullName>
    </submittedName>
</protein>
<evidence type="ECO:0000313" key="1">
    <source>
        <dbReference type="EMBL" id="WIF99452.1"/>
    </source>
</evidence>
<keyword evidence="2" id="KW-1185">Reference proteome</keyword>
<dbReference type="PROSITE" id="PS51257">
    <property type="entry name" value="PROKAR_LIPOPROTEIN"/>
    <property type="match status" value="1"/>
</dbReference>
<sequence>MLHQSLRLLFLFMSVTVILLSGCNETEKEVVHHYYMPLDGESEHWVLSDFEVVMTPEALKVGNGKLMMKQVEEYESSSMSFDTHLVVNGEDSIVHSGAVSGNGIDIAEESTGAIEGGPELTDEGDPIRLKDVSRIYMTVKWRDTDKKETMEERIDLYDQGLKEDSFLDEEGY</sequence>
<organism evidence="1 2">
    <name type="scientific">Pontibacillus chungwhensis</name>
    <dbReference type="NCBI Taxonomy" id="265426"/>
    <lineage>
        <taxon>Bacteria</taxon>
        <taxon>Bacillati</taxon>
        <taxon>Bacillota</taxon>
        <taxon>Bacilli</taxon>
        <taxon>Bacillales</taxon>
        <taxon>Bacillaceae</taxon>
        <taxon>Pontibacillus</taxon>
    </lineage>
</organism>
<dbReference type="Proteomes" id="UP001236652">
    <property type="component" value="Chromosome"/>
</dbReference>
<proteinExistence type="predicted"/>
<accession>A0ABY8V0I5</accession>
<reference evidence="1 2" key="1">
    <citation type="submission" date="2023-05" db="EMBL/GenBank/DDBJ databases">
        <title>Comparative genomics reveals the evidence of polycyclic aromatic hydrocarbons degradation in moderately halophilic genus Pontibacillus.</title>
        <authorList>
            <person name="Yang H."/>
            <person name="Qian Z."/>
        </authorList>
    </citation>
    <scope>NUCLEOTIDE SEQUENCE [LARGE SCALE GENOMIC DNA]</scope>
    <source>
        <strain evidence="2">HN14</strain>
    </source>
</reference>
<name>A0ABY8V0I5_9BACI</name>
<dbReference type="RefSeq" id="WP_231415719.1">
    <property type="nucleotide sequence ID" value="NZ_CP126446.1"/>
</dbReference>
<evidence type="ECO:0000313" key="2">
    <source>
        <dbReference type="Proteomes" id="UP001236652"/>
    </source>
</evidence>
<gene>
    <name evidence="1" type="ORF">QNI29_07285</name>
</gene>
<dbReference type="EMBL" id="CP126446">
    <property type="protein sequence ID" value="WIF99452.1"/>
    <property type="molecule type" value="Genomic_DNA"/>
</dbReference>